<dbReference type="EnsemblMetazoa" id="Aqu2.1.05492_001">
    <property type="protein sequence ID" value="Aqu2.1.05492_001"/>
    <property type="gene ID" value="Aqu2.1.05492"/>
</dbReference>
<evidence type="ECO:0000259" key="1">
    <source>
        <dbReference type="PROSITE" id="PS50017"/>
    </source>
</evidence>
<reference evidence="3" key="1">
    <citation type="journal article" date="2010" name="Nature">
        <title>The Amphimedon queenslandica genome and the evolution of animal complexity.</title>
        <authorList>
            <person name="Srivastava M."/>
            <person name="Simakov O."/>
            <person name="Chapman J."/>
            <person name="Fahey B."/>
            <person name="Gauthier M.E."/>
            <person name="Mitros T."/>
            <person name="Richards G.S."/>
            <person name="Conaco C."/>
            <person name="Dacre M."/>
            <person name="Hellsten U."/>
            <person name="Larroux C."/>
            <person name="Putnam N.H."/>
            <person name="Stanke M."/>
            <person name="Adamska M."/>
            <person name="Darling A."/>
            <person name="Degnan S.M."/>
            <person name="Oakley T.H."/>
            <person name="Plachetzki D.C."/>
            <person name="Zhai Y."/>
            <person name="Adamski M."/>
            <person name="Calcino A."/>
            <person name="Cummins S.F."/>
            <person name="Goodstein D.M."/>
            <person name="Harris C."/>
            <person name="Jackson D.J."/>
            <person name="Leys S.P."/>
            <person name="Shu S."/>
            <person name="Woodcroft B.J."/>
            <person name="Vervoort M."/>
            <person name="Kosik K.S."/>
            <person name="Manning G."/>
            <person name="Degnan B.M."/>
            <person name="Rokhsar D.S."/>
        </authorList>
    </citation>
    <scope>NUCLEOTIDE SEQUENCE [LARGE SCALE GENOMIC DNA]</scope>
</reference>
<evidence type="ECO:0000313" key="2">
    <source>
        <dbReference type="EnsemblMetazoa" id="Aqu2.1.05492_001"/>
    </source>
</evidence>
<sequence>MMKLEIKDLNDILSMLRNSKFDYVKWRDLGLELGLNLIRVNLIENDNPQDTEARLKRTLEIWLNRIDDVDKKGGATWKALVDALEKIGQKPVAEKIKDYID</sequence>
<reference evidence="2" key="2">
    <citation type="submission" date="2017-05" db="UniProtKB">
        <authorList>
            <consortium name="EnsemblMetazoa"/>
        </authorList>
    </citation>
    <scope>IDENTIFICATION</scope>
</reference>
<protein>
    <recommendedName>
        <fullName evidence="1">Death domain-containing protein</fullName>
    </recommendedName>
</protein>
<accession>A0A1X7STM7</accession>
<dbReference type="AlphaFoldDB" id="A0A1X7STM7"/>
<dbReference type="OrthoDB" id="10031931at2759"/>
<dbReference type="InterPro" id="IPR011029">
    <property type="entry name" value="DEATH-like_dom_sf"/>
</dbReference>
<dbReference type="EnsemblMetazoa" id="XM_020007226.1">
    <property type="protein sequence ID" value="XP_019862785.1"/>
    <property type="gene ID" value="LOC109591497"/>
</dbReference>
<keyword evidence="3" id="KW-1185">Reference proteome</keyword>
<dbReference type="InParanoid" id="A0A1X7STM7"/>
<dbReference type="PROSITE" id="PS50017">
    <property type="entry name" value="DEATH_DOMAIN"/>
    <property type="match status" value="1"/>
</dbReference>
<dbReference type="CDD" id="cd01670">
    <property type="entry name" value="Death"/>
    <property type="match status" value="1"/>
</dbReference>
<name>A0A1X7STM7_AMPQE</name>
<dbReference type="InterPro" id="IPR000488">
    <property type="entry name" value="Death_dom"/>
</dbReference>
<dbReference type="GO" id="GO:0007165">
    <property type="term" value="P:signal transduction"/>
    <property type="evidence" value="ECO:0007669"/>
    <property type="project" value="InterPro"/>
</dbReference>
<dbReference type="Proteomes" id="UP000007879">
    <property type="component" value="Unassembled WGS sequence"/>
</dbReference>
<organism evidence="2">
    <name type="scientific">Amphimedon queenslandica</name>
    <name type="common">Sponge</name>
    <dbReference type="NCBI Taxonomy" id="400682"/>
    <lineage>
        <taxon>Eukaryota</taxon>
        <taxon>Metazoa</taxon>
        <taxon>Porifera</taxon>
        <taxon>Demospongiae</taxon>
        <taxon>Heteroscleromorpha</taxon>
        <taxon>Haplosclerida</taxon>
        <taxon>Niphatidae</taxon>
        <taxon>Amphimedon</taxon>
    </lineage>
</organism>
<dbReference type="SUPFAM" id="SSF47986">
    <property type="entry name" value="DEATH domain"/>
    <property type="match status" value="1"/>
</dbReference>
<dbReference type="KEGG" id="aqu:109591497"/>
<proteinExistence type="predicted"/>
<evidence type="ECO:0000313" key="3">
    <source>
        <dbReference type="Proteomes" id="UP000007879"/>
    </source>
</evidence>
<dbReference type="Pfam" id="PF00531">
    <property type="entry name" value="Death"/>
    <property type="match status" value="1"/>
</dbReference>
<dbReference type="Gene3D" id="1.10.533.10">
    <property type="entry name" value="Death Domain, Fas"/>
    <property type="match status" value="1"/>
</dbReference>
<feature type="domain" description="Death" evidence="1">
    <location>
        <begin position="25"/>
        <end position="100"/>
    </location>
</feature>
<gene>
    <name evidence="2" type="primary">109591497</name>
</gene>